<dbReference type="EMBL" id="MFCP01000035">
    <property type="protein sequence ID" value="OGE27585.1"/>
    <property type="molecule type" value="Genomic_DNA"/>
</dbReference>
<dbReference type="CDD" id="cd18121">
    <property type="entry name" value="ATP-synt_Fo_c"/>
    <property type="match status" value="1"/>
</dbReference>
<evidence type="ECO:0000313" key="2">
    <source>
        <dbReference type="EMBL" id="OGE27585.1"/>
    </source>
</evidence>
<evidence type="ECO:0000256" key="1">
    <source>
        <dbReference type="SAM" id="Phobius"/>
    </source>
</evidence>
<dbReference type="Gene3D" id="1.20.20.10">
    <property type="entry name" value="F1F0 ATP synthase subunit C"/>
    <property type="match status" value="1"/>
</dbReference>
<name>A0A1F5JG29_9BACT</name>
<protein>
    <submittedName>
        <fullName evidence="2">Uncharacterized protein</fullName>
    </submittedName>
</protein>
<organism evidence="2 3">
    <name type="scientific">Candidatus Daviesbacteria bacterium RIFCSPHIGHO2_01_FULL_40_11</name>
    <dbReference type="NCBI Taxonomy" id="1797762"/>
    <lineage>
        <taxon>Bacteria</taxon>
        <taxon>Candidatus Daviesiibacteriota</taxon>
    </lineage>
</organism>
<feature type="transmembrane region" description="Helical" evidence="1">
    <location>
        <begin position="203"/>
        <end position="226"/>
    </location>
</feature>
<keyword evidence="1" id="KW-0472">Membrane</keyword>
<evidence type="ECO:0000313" key="3">
    <source>
        <dbReference type="Proteomes" id="UP000177555"/>
    </source>
</evidence>
<dbReference type="InterPro" id="IPR038662">
    <property type="entry name" value="ATP_synth_F0_csu_sf"/>
</dbReference>
<reference evidence="2 3" key="1">
    <citation type="journal article" date="2016" name="Nat. Commun.">
        <title>Thousands of microbial genomes shed light on interconnected biogeochemical processes in an aquifer system.</title>
        <authorList>
            <person name="Anantharaman K."/>
            <person name="Brown C.T."/>
            <person name="Hug L.A."/>
            <person name="Sharon I."/>
            <person name="Castelle C.J."/>
            <person name="Probst A.J."/>
            <person name="Thomas B.C."/>
            <person name="Singh A."/>
            <person name="Wilkins M.J."/>
            <person name="Karaoz U."/>
            <person name="Brodie E.L."/>
            <person name="Williams K.H."/>
            <person name="Hubbard S.S."/>
            <person name="Banfield J.F."/>
        </authorList>
    </citation>
    <scope>NUCLEOTIDE SEQUENCE [LARGE SCALE GENOMIC DNA]</scope>
</reference>
<gene>
    <name evidence="2" type="ORF">A2867_03695</name>
</gene>
<feature type="transmembrane region" description="Helical" evidence="1">
    <location>
        <begin position="246"/>
        <end position="268"/>
    </location>
</feature>
<keyword evidence="1" id="KW-0812">Transmembrane</keyword>
<keyword evidence="1" id="KW-1133">Transmembrane helix</keyword>
<proteinExistence type="predicted"/>
<dbReference type="AlphaFoldDB" id="A0A1F5JG29"/>
<sequence length="270" mass="29250">MKKVFLLLFFTITLYAIPYTLYPIHAQEPQGIEVTSVYEVADTEASNGDILKASDQGLIRTTIGFDNKMFGIIQDTPLVVYRTETKGKPVIRSGVAQVNITTLNGPIKYGDYITSSSIPGKGQKTLESGYTVGMALAGFTGEGAEQIDGPNGKVAIGKIPVAVRIEYTELTNPRFFGRLFAFLATTFLENIRDPKQIGNIVRLAAAGLIILLSFTFGFLTFSRSIVKSIEAIGRNPLAKSTIQLSMIINLALLVLTGIIGIVASILIIRL</sequence>
<comment type="caution">
    <text evidence="2">The sequence shown here is derived from an EMBL/GenBank/DDBJ whole genome shotgun (WGS) entry which is preliminary data.</text>
</comment>
<accession>A0A1F5JG29</accession>
<dbReference type="Proteomes" id="UP000177555">
    <property type="component" value="Unassembled WGS sequence"/>
</dbReference>